<evidence type="ECO:0000313" key="20">
    <source>
        <dbReference type="Proteomes" id="UP000255233"/>
    </source>
</evidence>
<dbReference type="EC" id="1.8.1.4" evidence="3 16"/>
<evidence type="ECO:0000256" key="15">
    <source>
        <dbReference type="PIRSR" id="PIRSR000350-4"/>
    </source>
</evidence>
<feature type="domain" description="Pyridine nucleotide-disulphide oxidoreductase dimerisation" evidence="17">
    <location>
        <begin position="346"/>
        <end position="455"/>
    </location>
</feature>
<name>A0A379MRW7_9BACT</name>
<evidence type="ECO:0000256" key="13">
    <source>
        <dbReference type="PIRSR" id="PIRSR000350-2"/>
    </source>
</evidence>
<evidence type="ECO:0000256" key="6">
    <source>
        <dbReference type="ARBA" id="ARBA00022630"/>
    </source>
</evidence>
<dbReference type="PRINTS" id="PR00368">
    <property type="entry name" value="FADPNR"/>
</dbReference>
<evidence type="ECO:0000256" key="12">
    <source>
        <dbReference type="ARBA" id="ARBA00049187"/>
    </source>
</evidence>
<keyword evidence="7 14" id="KW-0274">FAD</keyword>
<comment type="subcellular location">
    <subcellularLocation>
        <location evidence="1">Cytoplasm</location>
    </subcellularLocation>
</comment>
<feature type="binding site" evidence="14">
    <location>
        <position position="311"/>
    </location>
    <ligand>
        <name>FAD</name>
        <dbReference type="ChEBI" id="CHEBI:57692"/>
    </ligand>
</feature>
<evidence type="ECO:0000259" key="17">
    <source>
        <dbReference type="Pfam" id="PF02852"/>
    </source>
</evidence>
<evidence type="ECO:0000256" key="16">
    <source>
        <dbReference type="RuleBase" id="RU003692"/>
    </source>
</evidence>
<dbReference type="GO" id="GO:0005737">
    <property type="term" value="C:cytoplasm"/>
    <property type="evidence" value="ECO:0007669"/>
    <property type="project" value="UniProtKB-SubCell"/>
</dbReference>
<evidence type="ECO:0000256" key="3">
    <source>
        <dbReference type="ARBA" id="ARBA00012608"/>
    </source>
</evidence>
<evidence type="ECO:0000256" key="8">
    <source>
        <dbReference type="ARBA" id="ARBA00023002"/>
    </source>
</evidence>
<organism evidence="19 20">
    <name type="scientific">Rikenella microfusus</name>
    <dbReference type="NCBI Taxonomy" id="28139"/>
    <lineage>
        <taxon>Bacteria</taxon>
        <taxon>Pseudomonadati</taxon>
        <taxon>Bacteroidota</taxon>
        <taxon>Bacteroidia</taxon>
        <taxon>Bacteroidales</taxon>
        <taxon>Rikenellaceae</taxon>
        <taxon>Rikenella</taxon>
    </lineage>
</organism>
<feature type="domain" description="FAD/NAD(P)-binding" evidence="18">
    <location>
        <begin position="3"/>
        <end position="326"/>
    </location>
</feature>
<dbReference type="InterPro" id="IPR050151">
    <property type="entry name" value="Class-I_Pyr_Nuc-Dis_Oxidored"/>
</dbReference>
<evidence type="ECO:0000256" key="1">
    <source>
        <dbReference type="ARBA" id="ARBA00004496"/>
    </source>
</evidence>
<dbReference type="InterPro" id="IPR036188">
    <property type="entry name" value="FAD/NAD-bd_sf"/>
</dbReference>
<evidence type="ECO:0000256" key="11">
    <source>
        <dbReference type="ARBA" id="ARBA00023284"/>
    </source>
</evidence>
<comment type="catalytic activity">
    <reaction evidence="12 16">
        <text>N(6)-[(R)-dihydrolipoyl]-L-lysyl-[protein] + NAD(+) = N(6)-[(R)-lipoyl]-L-lysyl-[protein] + NADH + H(+)</text>
        <dbReference type="Rhea" id="RHEA:15045"/>
        <dbReference type="Rhea" id="RHEA-COMP:10474"/>
        <dbReference type="Rhea" id="RHEA-COMP:10475"/>
        <dbReference type="ChEBI" id="CHEBI:15378"/>
        <dbReference type="ChEBI" id="CHEBI:57540"/>
        <dbReference type="ChEBI" id="CHEBI:57945"/>
        <dbReference type="ChEBI" id="CHEBI:83099"/>
        <dbReference type="ChEBI" id="CHEBI:83100"/>
        <dbReference type="EC" id="1.8.1.4"/>
    </reaction>
</comment>
<dbReference type="AlphaFoldDB" id="A0A379MRW7"/>
<dbReference type="GO" id="GO:0050660">
    <property type="term" value="F:flavin adenine dinucleotide binding"/>
    <property type="evidence" value="ECO:0007669"/>
    <property type="project" value="InterPro"/>
</dbReference>
<evidence type="ECO:0000256" key="10">
    <source>
        <dbReference type="ARBA" id="ARBA00023157"/>
    </source>
</evidence>
<dbReference type="SUPFAM" id="SSF51905">
    <property type="entry name" value="FAD/NAD(P)-binding domain"/>
    <property type="match status" value="1"/>
</dbReference>
<dbReference type="PRINTS" id="PR00411">
    <property type="entry name" value="PNDRDTASEI"/>
</dbReference>
<keyword evidence="5" id="KW-0963">Cytoplasm</keyword>
<dbReference type="Gene3D" id="3.50.50.60">
    <property type="entry name" value="FAD/NAD(P)-binding domain"/>
    <property type="match status" value="2"/>
</dbReference>
<feature type="binding site" evidence="14">
    <location>
        <position position="114"/>
    </location>
    <ligand>
        <name>FAD</name>
        <dbReference type="ChEBI" id="CHEBI:57692"/>
    </ligand>
</feature>
<dbReference type="OrthoDB" id="9800167at2"/>
<dbReference type="PANTHER" id="PTHR22912:SF217">
    <property type="entry name" value="DIHYDROLIPOYL DEHYDROGENASE"/>
    <property type="match status" value="1"/>
</dbReference>
<dbReference type="InterPro" id="IPR012999">
    <property type="entry name" value="Pyr_OxRdtase_I_AS"/>
</dbReference>
<dbReference type="PANTHER" id="PTHR22912">
    <property type="entry name" value="DISULFIDE OXIDOREDUCTASE"/>
    <property type="match status" value="1"/>
</dbReference>
<proteinExistence type="inferred from homology"/>
<evidence type="ECO:0000313" key="19">
    <source>
        <dbReference type="EMBL" id="SUE34265.1"/>
    </source>
</evidence>
<dbReference type="EMBL" id="UGVL01000001">
    <property type="protein sequence ID" value="SUE34265.1"/>
    <property type="molecule type" value="Genomic_DNA"/>
</dbReference>
<dbReference type="InterPro" id="IPR001100">
    <property type="entry name" value="Pyr_nuc-diS_OxRdtase"/>
</dbReference>
<accession>A0A379MRW7</accession>
<protein>
    <recommendedName>
        <fullName evidence="4 16">Dihydrolipoyl dehydrogenase</fullName>
        <ecNumber evidence="3 16">1.8.1.4</ecNumber>
    </recommendedName>
</protein>
<dbReference type="InterPro" id="IPR004099">
    <property type="entry name" value="Pyr_nucl-diS_OxRdtase_dimer"/>
</dbReference>
<evidence type="ECO:0000256" key="7">
    <source>
        <dbReference type="ARBA" id="ARBA00022827"/>
    </source>
</evidence>
<keyword evidence="14" id="KW-0547">Nucleotide-binding</keyword>
<dbReference type="PROSITE" id="PS00076">
    <property type="entry name" value="PYRIDINE_REDOX_1"/>
    <property type="match status" value="1"/>
</dbReference>
<evidence type="ECO:0000256" key="9">
    <source>
        <dbReference type="ARBA" id="ARBA00023027"/>
    </source>
</evidence>
<feature type="disulfide bond" description="Redox-active" evidence="15">
    <location>
        <begin position="40"/>
        <end position="45"/>
    </location>
</feature>
<dbReference type="Gene3D" id="3.30.390.30">
    <property type="match status" value="1"/>
</dbReference>
<dbReference type="GO" id="GO:0006103">
    <property type="term" value="P:2-oxoglutarate metabolic process"/>
    <property type="evidence" value="ECO:0007669"/>
    <property type="project" value="TreeGrafter"/>
</dbReference>
<dbReference type="NCBIfam" id="TIGR01350">
    <property type="entry name" value="lipoamide_DH"/>
    <property type="match status" value="1"/>
</dbReference>
<dbReference type="InterPro" id="IPR023753">
    <property type="entry name" value="FAD/NAD-binding_dom"/>
</dbReference>
<evidence type="ECO:0000256" key="4">
    <source>
        <dbReference type="ARBA" id="ARBA00016961"/>
    </source>
</evidence>
<dbReference type="SUPFAM" id="SSF55424">
    <property type="entry name" value="FAD/NAD-linked reductases, dimerisation (C-terminal) domain"/>
    <property type="match status" value="1"/>
</dbReference>
<feature type="binding site" evidence="14">
    <location>
        <begin position="181"/>
        <end position="188"/>
    </location>
    <ligand>
        <name>NAD(+)</name>
        <dbReference type="ChEBI" id="CHEBI:57540"/>
    </ligand>
</feature>
<comment type="similarity">
    <text evidence="2 16">Belongs to the class-I pyridine nucleotide-disulfide oxidoreductase family.</text>
</comment>
<keyword evidence="9 14" id="KW-0520">NAD</keyword>
<keyword evidence="20" id="KW-1185">Reference proteome</keyword>
<feature type="binding site" evidence="14">
    <location>
        <position position="204"/>
    </location>
    <ligand>
        <name>NAD(+)</name>
        <dbReference type="ChEBI" id="CHEBI:57540"/>
    </ligand>
</feature>
<evidence type="ECO:0000256" key="5">
    <source>
        <dbReference type="ARBA" id="ARBA00022490"/>
    </source>
</evidence>
<dbReference type="Pfam" id="PF02852">
    <property type="entry name" value="Pyr_redox_dim"/>
    <property type="match status" value="1"/>
</dbReference>
<comment type="miscellaneous">
    <text evidence="16">The active site is a redox-active disulfide bond.</text>
</comment>
<evidence type="ECO:0000259" key="18">
    <source>
        <dbReference type="Pfam" id="PF07992"/>
    </source>
</evidence>
<dbReference type="STRING" id="880526.GCA_000427365_00075"/>
<sequence length="465" mass="48940">MSYDVIVIGSGPGGYAAAIRCAQLGLRTAVVERAEPGGTCLNWGCIPTKALLKSAEVFRYASHAADYGVGIADGALKPDLPKMVERSRTVAEQMSKGIDFLLKKNKVEVIVGTGALTDVPHTVEVAASDGVTTRYEARHIVLATGARPREFPFIPVDGERIITSRHALTLKELPASMVVIGSGAIGAEFATFFSTLGTQVTVVEYAPNLAPLEDEEISKLLERSFRKAKIAVMTGTEVKNVTAHGSGCTVDVVGKKGEQVLEAEVVLSAVGIAANIEHIGLEKAGVRTERGKVVVDEHYRTSAEGVYAIGDIIPTAALAHVATAEAIHCAEFIAGKNPSPVNYAVIPSCVYTTPEVASVGMTEAQASERGYTLRIGKFPYTASGKATAAGNRDGMVKLIFDADTDRLLGAHLFGLNVTEMVAEPSLVLTLGATAQDIIRTIHSHPTMSEGIMEAAAAAHGEAIHL</sequence>
<dbReference type="GO" id="GO:0004148">
    <property type="term" value="F:dihydrolipoyl dehydrogenase (NADH) activity"/>
    <property type="evidence" value="ECO:0007669"/>
    <property type="project" value="UniProtKB-EC"/>
</dbReference>
<dbReference type="PIRSF" id="PIRSF000350">
    <property type="entry name" value="Mercury_reductase_MerA"/>
    <property type="match status" value="1"/>
</dbReference>
<keyword evidence="10" id="KW-1015">Disulfide bond</keyword>
<dbReference type="FunFam" id="3.30.390.30:FF:000001">
    <property type="entry name" value="Dihydrolipoyl dehydrogenase"/>
    <property type="match status" value="1"/>
</dbReference>
<evidence type="ECO:0000256" key="2">
    <source>
        <dbReference type="ARBA" id="ARBA00007532"/>
    </source>
</evidence>
<keyword evidence="11 16" id="KW-0676">Redox-active center</keyword>
<dbReference type="InterPro" id="IPR016156">
    <property type="entry name" value="FAD/NAD-linked_Rdtase_dimer_sf"/>
</dbReference>
<dbReference type="Proteomes" id="UP000255233">
    <property type="component" value="Unassembled WGS sequence"/>
</dbReference>
<dbReference type="RefSeq" id="WP_027290010.1">
    <property type="nucleotide sequence ID" value="NZ_UGVL01000001.1"/>
</dbReference>
<keyword evidence="8 16" id="KW-0560">Oxidoreductase</keyword>
<feature type="active site" description="Proton acceptor" evidence="13">
    <location>
        <position position="444"/>
    </location>
</feature>
<dbReference type="Pfam" id="PF07992">
    <property type="entry name" value="Pyr_redox_2"/>
    <property type="match status" value="1"/>
</dbReference>
<feature type="binding site" evidence="14">
    <location>
        <position position="49"/>
    </location>
    <ligand>
        <name>FAD</name>
        <dbReference type="ChEBI" id="CHEBI:57692"/>
    </ligand>
</feature>
<evidence type="ECO:0000256" key="14">
    <source>
        <dbReference type="PIRSR" id="PIRSR000350-3"/>
    </source>
</evidence>
<keyword evidence="6 16" id="KW-0285">Flavoprotein</keyword>
<reference evidence="19 20" key="1">
    <citation type="submission" date="2018-06" db="EMBL/GenBank/DDBJ databases">
        <authorList>
            <consortium name="Pathogen Informatics"/>
            <person name="Doyle S."/>
        </authorList>
    </citation>
    <scope>NUCLEOTIDE SEQUENCE [LARGE SCALE GENOMIC DNA]</scope>
    <source>
        <strain evidence="19 20">NCTC11190</strain>
    </source>
</reference>
<comment type="cofactor">
    <cofactor evidence="14 16">
        <name>FAD</name>
        <dbReference type="ChEBI" id="CHEBI:57692"/>
    </cofactor>
    <text evidence="14 16">Binds 1 FAD per subunit.</text>
</comment>
<gene>
    <name evidence="19" type="primary">lpd</name>
    <name evidence="19" type="ORF">NCTC11190_01486</name>
</gene>
<feature type="binding site" evidence="14">
    <location>
        <position position="271"/>
    </location>
    <ligand>
        <name>NAD(+)</name>
        <dbReference type="ChEBI" id="CHEBI:57540"/>
    </ligand>
</feature>
<dbReference type="InterPro" id="IPR006258">
    <property type="entry name" value="Lipoamide_DH"/>
</dbReference>